<dbReference type="SUPFAM" id="SSF47954">
    <property type="entry name" value="Cyclin-like"/>
    <property type="match status" value="2"/>
</dbReference>
<dbReference type="InterPro" id="IPR000812">
    <property type="entry name" value="TFIIB"/>
</dbReference>
<dbReference type="OrthoDB" id="511529at2759"/>
<evidence type="ECO:0000256" key="4">
    <source>
        <dbReference type="ARBA" id="ARBA00023163"/>
    </source>
</evidence>
<dbReference type="CDD" id="cd00043">
    <property type="entry name" value="CYCLIN_SF"/>
    <property type="match status" value="1"/>
</dbReference>
<proteinExistence type="predicted"/>
<reference evidence="6" key="1">
    <citation type="submission" date="2022-02" db="EMBL/GenBank/DDBJ databases">
        <authorList>
            <person name="Henning P.M."/>
            <person name="McCubbin A.G."/>
            <person name="Shore J.S."/>
        </authorList>
    </citation>
    <scope>NUCLEOTIDE SEQUENCE</scope>
    <source>
        <strain evidence="6">F60SS</strain>
        <tissue evidence="6">Leaves</tissue>
    </source>
</reference>
<dbReference type="PANTHER" id="PTHR48428:SF1">
    <property type="entry name" value="PLANT-SPECIFIC TFIIB-RELATED PROTEIN PTF2"/>
    <property type="match status" value="1"/>
</dbReference>
<dbReference type="PANTHER" id="PTHR48428">
    <property type="entry name" value="PLANT-SPECIFIC TFIIB-RELATED PROTEIN PTF2"/>
    <property type="match status" value="1"/>
</dbReference>
<feature type="domain" description="BRF2-like C-terminal" evidence="5">
    <location>
        <begin position="269"/>
        <end position="361"/>
    </location>
</feature>
<evidence type="ECO:0000313" key="7">
    <source>
        <dbReference type="Proteomes" id="UP001141552"/>
    </source>
</evidence>
<dbReference type="Pfam" id="PF21886">
    <property type="entry name" value="BRF2-like_C_cyclin_rpt"/>
    <property type="match status" value="1"/>
</dbReference>
<dbReference type="AlphaFoldDB" id="A0A9Q0FUI9"/>
<evidence type="ECO:0000256" key="1">
    <source>
        <dbReference type="ARBA" id="ARBA00022771"/>
    </source>
</evidence>
<dbReference type="Proteomes" id="UP001141552">
    <property type="component" value="Unassembled WGS sequence"/>
</dbReference>
<keyword evidence="3" id="KW-0805">Transcription regulation</keyword>
<evidence type="ECO:0000259" key="5">
    <source>
        <dbReference type="Pfam" id="PF21886"/>
    </source>
</evidence>
<dbReference type="EMBL" id="JAKUCV010003700">
    <property type="protein sequence ID" value="KAJ4837955.1"/>
    <property type="molecule type" value="Genomic_DNA"/>
</dbReference>
<keyword evidence="7" id="KW-1185">Reference proteome</keyword>
<reference evidence="6" key="2">
    <citation type="journal article" date="2023" name="Plants (Basel)">
        <title>Annotation of the Turnera subulata (Passifloraceae) Draft Genome Reveals the S-Locus Evolved after the Divergence of Turneroideae from Passifloroideae in a Stepwise Manner.</title>
        <authorList>
            <person name="Henning P.M."/>
            <person name="Roalson E.H."/>
            <person name="Mir W."/>
            <person name="McCubbin A.G."/>
            <person name="Shore J.S."/>
        </authorList>
    </citation>
    <scope>NUCLEOTIDE SEQUENCE</scope>
    <source>
        <strain evidence="6">F60SS</strain>
    </source>
</reference>
<dbReference type="InterPro" id="IPR054078">
    <property type="entry name" value="BRF2-like_C"/>
</dbReference>
<accession>A0A9Q0FUI9</accession>
<gene>
    <name evidence="6" type="ORF">Tsubulata_015672</name>
</gene>
<evidence type="ECO:0000256" key="2">
    <source>
        <dbReference type="ARBA" id="ARBA00022833"/>
    </source>
</evidence>
<keyword evidence="4" id="KW-0804">Transcription</keyword>
<dbReference type="GO" id="GO:0070897">
    <property type="term" value="P:transcription preinitiation complex assembly"/>
    <property type="evidence" value="ECO:0007669"/>
    <property type="project" value="InterPro"/>
</dbReference>
<dbReference type="InterPro" id="IPR036915">
    <property type="entry name" value="Cyclin-like_sf"/>
</dbReference>
<sequence>MDIRSVEFNEESSNRITIHHLNPHGTKPVGVVVMVAALISCVLDFDYGYGSANRFSSPPPHKEPLAPKSQHKLGEPHLSNTMPCWPKCDKKSLITDEYDSTTLFCPACGSVQRVDAFQAETYTREGPQGVNIHFGSTGVGSSLPYKEKKIYEANNLIDDIAYRLSLSAERVAEVKSTVNEVTAGEFGDANSNWFPVLVGACVYVCMRRDNKCFSVAEVGDAVGCDVHELGRMVTRVVRHLGVELPEFDIVGVFERVVGTVANSRGVERETAERMRKQGVFLVQCAVKWFLTTGRRPVPVVVAVVVLVAEVNGVEGVKIEDLARDVHVAASTCRLRYKELLEVIVKVAELVLPWGKDVTLKNAVRNAPFVIRYMEMKSMARGRSGGEKDGVVENGGFNLEEVVSECLRKNVGYMDEEGSMESYDSLYFEMGEKRGVDEIDKLHLSQECLSVVYKKFLENGGARHLGESTKGRGRKRQRGDFELHVTEWWNGKSELSKKLVLKQILEKDVGLDTMPPSFVNGCLANESRKHKINAAKLRIDRIVHPRDADSGGGGGEVCVLDDARAQKRKRKSRVKDLDWEDFVIETLLLHQVKEEEIEKGHYNTLLSLHVFNSAVD</sequence>
<comment type="caution">
    <text evidence="6">The sequence shown here is derived from an EMBL/GenBank/DDBJ whole genome shotgun (WGS) entry which is preliminary data.</text>
</comment>
<dbReference type="InterPro" id="IPR053340">
    <property type="entry name" value="PTF2"/>
</dbReference>
<evidence type="ECO:0000313" key="6">
    <source>
        <dbReference type="EMBL" id="KAJ4837955.1"/>
    </source>
</evidence>
<evidence type="ECO:0000256" key="3">
    <source>
        <dbReference type="ARBA" id="ARBA00023015"/>
    </source>
</evidence>
<dbReference type="PRINTS" id="PR00685">
    <property type="entry name" value="TIFACTORIIB"/>
</dbReference>
<dbReference type="GO" id="GO:0008270">
    <property type="term" value="F:zinc ion binding"/>
    <property type="evidence" value="ECO:0007669"/>
    <property type="project" value="UniProtKB-KW"/>
</dbReference>
<protein>
    <recommendedName>
        <fullName evidence="5">BRF2-like C-terminal domain-containing protein</fullName>
    </recommendedName>
</protein>
<keyword evidence="2" id="KW-0862">Zinc</keyword>
<dbReference type="Gene3D" id="1.10.472.10">
    <property type="entry name" value="Cyclin-like"/>
    <property type="match status" value="2"/>
</dbReference>
<keyword evidence="1" id="KW-0479">Metal-binding</keyword>
<organism evidence="6 7">
    <name type="scientific">Turnera subulata</name>
    <dbReference type="NCBI Taxonomy" id="218843"/>
    <lineage>
        <taxon>Eukaryota</taxon>
        <taxon>Viridiplantae</taxon>
        <taxon>Streptophyta</taxon>
        <taxon>Embryophyta</taxon>
        <taxon>Tracheophyta</taxon>
        <taxon>Spermatophyta</taxon>
        <taxon>Magnoliopsida</taxon>
        <taxon>eudicotyledons</taxon>
        <taxon>Gunneridae</taxon>
        <taxon>Pentapetalae</taxon>
        <taxon>rosids</taxon>
        <taxon>fabids</taxon>
        <taxon>Malpighiales</taxon>
        <taxon>Passifloraceae</taxon>
        <taxon>Turnera</taxon>
    </lineage>
</organism>
<name>A0A9Q0FUI9_9ROSI</name>
<keyword evidence="1" id="KW-0863">Zinc-finger</keyword>